<evidence type="ECO:0000313" key="1">
    <source>
        <dbReference type="EMBL" id="CAK8987130.1"/>
    </source>
</evidence>
<dbReference type="Proteomes" id="UP001642484">
    <property type="component" value="Unassembled WGS sequence"/>
</dbReference>
<evidence type="ECO:0000313" key="2">
    <source>
        <dbReference type="Proteomes" id="UP001642484"/>
    </source>
</evidence>
<organism evidence="1 2">
    <name type="scientific">Durusdinium trenchii</name>
    <dbReference type="NCBI Taxonomy" id="1381693"/>
    <lineage>
        <taxon>Eukaryota</taxon>
        <taxon>Sar</taxon>
        <taxon>Alveolata</taxon>
        <taxon>Dinophyceae</taxon>
        <taxon>Suessiales</taxon>
        <taxon>Symbiodiniaceae</taxon>
        <taxon>Durusdinium</taxon>
    </lineage>
</organism>
<reference evidence="1 2" key="1">
    <citation type="submission" date="2024-02" db="EMBL/GenBank/DDBJ databases">
        <authorList>
            <person name="Chen Y."/>
            <person name="Shah S."/>
            <person name="Dougan E. K."/>
            <person name="Thang M."/>
            <person name="Chan C."/>
        </authorList>
    </citation>
    <scope>NUCLEOTIDE SEQUENCE [LARGE SCALE GENOMIC DNA]</scope>
</reference>
<dbReference type="EMBL" id="CAXAMN010000225">
    <property type="protein sequence ID" value="CAK8987130.1"/>
    <property type="molecule type" value="Genomic_DNA"/>
</dbReference>
<gene>
    <name evidence="1" type="ORF">CCMP2556_LOCUS761</name>
</gene>
<comment type="caution">
    <text evidence="1">The sequence shown here is derived from an EMBL/GenBank/DDBJ whole genome shotgun (WGS) entry which is preliminary data.</text>
</comment>
<sequence>MDDLLHLTDLPDVDGEDVDGTLVHMRVQELAGETKLCWAIQKGDDSSTRVVLPTYISQVLEMRVCSFVSEHSAWETRIEGRFAQGKNLSSRQQKAYDQWKLRCEQQLVFSKQHECLVCDSKDVDERCFSIDLLLHEDPEKLKVKASDGSEYRLVLLQSAPSIQPHDDLPSELDLELPEGIADGMELAEEGSAESGEEDAPDEFAALQEADEQYAHDNLEAELDADLLVLADSDEEICLDEDNITAKKVKSFNFRPAWKSLQEKGLTMLPRGVPGCSISYHATSKQWQGMYPGVHNRAAIPMSAVWGGTTRRSEPEAILRAIRGILHAHISQNPKDMLWKGQLARVEQAEATQSV</sequence>
<name>A0ABP0HA93_9DINO</name>
<keyword evidence="2" id="KW-1185">Reference proteome</keyword>
<accession>A0ABP0HA93</accession>
<proteinExistence type="predicted"/>
<protein>
    <submittedName>
        <fullName evidence="1">Uncharacterized protein</fullName>
    </submittedName>
</protein>